<evidence type="ECO:0000313" key="6">
    <source>
        <dbReference type="Proteomes" id="UP001160483"/>
    </source>
</evidence>
<organism evidence="3 6">
    <name type="scientific">Peronospora belbahrii</name>
    <dbReference type="NCBI Taxonomy" id="622444"/>
    <lineage>
        <taxon>Eukaryota</taxon>
        <taxon>Sar</taxon>
        <taxon>Stramenopiles</taxon>
        <taxon>Oomycota</taxon>
        <taxon>Peronosporomycetes</taxon>
        <taxon>Peronosporales</taxon>
        <taxon>Peronosporaceae</taxon>
        <taxon>Peronospora</taxon>
    </lineage>
</organism>
<feature type="signal peptide" evidence="2">
    <location>
        <begin position="1"/>
        <end position="23"/>
    </location>
</feature>
<feature type="region of interest" description="Disordered" evidence="1">
    <location>
        <begin position="94"/>
        <end position="121"/>
    </location>
</feature>
<comment type="caution">
    <text evidence="3">The sequence shown here is derived from an EMBL/GenBank/DDBJ whole genome shotgun (WGS) entry which is preliminary data.</text>
</comment>
<reference evidence="3 5" key="1">
    <citation type="submission" date="2021-11" db="EMBL/GenBank/DDBJ databases">
        <authorList>
            <person name="Islam A."/>
            <person name="Islam S."/>
            <person name="Flora M.S."/>
            <person name="Rahman M."/>
            <person name="Ziaur R.M."/>
            <person name="Epstein J.H."/>
            <person name="Hassan M."/>
            <person name="Klassen M."/>
            <person name="Woodard K."/>
            <person name="Webb A."/>
            <person name="Webby R.J."/>
            <person name="El Zowalaty M.E."/>
        </authorList>
    </citation>
    <scope>NUCLEOTIDE SEQUENCE</scope>
    <source>
        <strain evidence="4">Pbs1</strain>
        <strain evidence="3">Pbs3</strain>
    </source>
</reference>
<dbReference type="AlphaFoldDB" id="A0AAU9L5A4"/>
<dbReference type="Proteomes" id="UP001158986">
    <property type="component" value="Unassembled WGS sequence"/>
</dbReference>
<proteinExistence type="predicted"/>
<dbReference type="Proteomes" id="UP001160483">
    <property type="component" value="Unassembled WGS sequence"/>
</dbReference>
<feature type="chain" id="PRO_5043617010" evidence="2">
    <location>
        <begin position="24"/>
        <end position="121"/>
    </location>
</feature>
<evidence type="ECO:0000313" key="3">
    <source>
        <dbReference type="EMBL" id="CAH0476248.1"/>
    </source>
</evidence>
<keyword evidence="5" id="KW-1185">Reference proteome</keyword>
<evidence type="ECO:0000313" key="5">
    <source>
        <dbReference type="Proteomes" id="UP001158986"/>
    </source>
</evidence>
<sequence length="121" mass="13196">MLPVKCLAAFVVVCVTHTSVVSGEGYSYPEHSTKALSQEQLVLTPIVAEMQLPETTLPLKEDAKAYVATPAETPPPERVYTVDNAEMYVPNLNETPCTQSPIHDPKTESEIEAFTSRDSSS</sequence>
<keyword evidence="2" id="KW-0732">Signal</keyword>
<evidence type="ECO:0000256" key="1">
    <source>
        <dbReference type="SAM" id="MobiDB-lite"/>
    </source>
</evidence>
<evidence type="ECO:0000313" key="4">
    <source>
        <dbReference type="EMBL" id="CAH0519922.1"/>
    </source>
</evidence>
<dbReference type="EMBL" id="CAKLCB010000320">
    <property type="protein sequence ID" value="CAH0519922.1"/>
    <property type="molecule type" value="Genomic_DNA"/>
</dbReference>
<gene>
    <name evidence="4" type="ORF">PBS001_LOCUS6434</name>
    <name evidence="3" type="ORF">PBS003_LOCUS3035</name>
</gene>
<dbReference type="EMBL" id="CAKKTJ010000147">
    <property type="protein sequence ID" value="CAH0476248.1"/>
    <property type="molecule type" value="Genomic_DNA"/>
</dbReference>
<protein>
    <submittedName>
        <fullName evidence="3">Uncharacterized protein</fullName>
    </submittedName>
</protein>
<evidence type="ECO:0000256" key="2">
    <source>
        <dbReference type="SAM" id="SignalP"/>
    </source>
</evidence>
<accession>A0AAU9L5A4</accession>
<name>A0AAU9L5A4_9STRA</name>